<sequence>MSTISTQSRCVYPLRCPNCGHSNKDEAHTCIIKCVNCLAPHRSDDATCPRKLEAHGVVGKQAFLKRLNIRKHATATLERASHRGDLSPLDKKVPSRGPQESRKQLEDPFPNLWREPTSPQHKESRPNKPSPPKVSQPLSQKHIQRTYRDALTPRTTPTISIYNSQAYHQQHVESQPAPPPSAQPMETTSMDTTSAAREDTAPQNKRTHTENDEAQVPSEEITRTFQAFMQDIR</sequence>
<keyword evidence="3" id="KW-1185">Reference proteome</keyword>
<name>A0A9J6GV54_HAELO</name>
<feature type="region of interest" description="Disordered" evidence="1">
    <location>
        <begin position="75"/>
        <end position="141"/>
    </location>
</feature>
<feature type="compositionally biased region" description="Basic and acidic residues" evidence="1">
    <location>
        <begin position="79"/>
        <end position="106"/>
    </location>
</feature>
<evidence type="ECO:0000256" key="1">
    <source>
        <dbReference type="SAM" id="MobiDB-lite"/>
    </source>
</evidence>
<evidence type="ECO:0000313" key="3">
    <source>
        <dbReference type="Proteomes" id="UP000821853"/>
    </source>
</evidence>
<proteinExistence type="predicted"/>
<protein>
    <submittedName>
        <fullName evidence="2">Uncharacterized protein</fullName>
    </submittedName>
</protein>
<dbReference type="Proteomes" id="UP000821853">
    <property type="component" value="Unassembled WGS sequence"/>
</dbReference>
<gene>
    <name evidence="2" type="ORF">HPB48_020134</name>
</gene>
<feature type="compositionally biased region" description="Polar residues" evidence="1">
    <location>
        <begin position="185"/>
        <end position="195"/>
    </location>
</feature>
<evidence type="ECO:0000313" key="2">
    <source>
        <dbReference type="EMBL" id="KAH9379083.1"/>
    </source>
</evidence>
<feature type="region of interest" description="Disordered" evidence="1">
    <location>
        <begin position="168"/>
        <end position="233"/>
    </location>
</feature>
<dbReference type="VEuPathDB" id="VectorBase:HLOH_049955"/>
<dbReference type="AlphaFoldDB" id="A0A9J6GV54"/>
<reference evidence="2 3" key="1">
    <citation type="journal article" date="2020" name="Cell">
        <title>Large-Scale Comparative Analyses of Tick Genomes Elucidate Their Genetic Diversity and Vector Capacities.</title>
        <authorList>
            <consortium name="Tick Genome and Microbiome Consortium (TIGMIC)"/>
            <person name="Jia N."/>
            <person name="Wang J."/>
            <person name="Shi W."/>
            <person name="Du L."/>
            <person name="Sun Y."/>
            <person name="Zhan W."/>
            <person name="Jiang J.F."/>
            <person name="Wang Q."/>
            <person name="Zhang B."/>
            <person name="Ji P."/>
            <person name="Bell-Sakyi L."/>
            <person name="Cui X.M."/>
            <person name="Yuan T.T."/>
            <person name="Jiang B.G."/>
            <person name="Yang W.F."/>
            <person name="Lam T.T."/>
            <person name="Chang Q.C."/>
            <person name="Ding S.J."/>
            <person name="Wang X.J."/>
            <person name="Zhu J.G."/>
            <person name="Ruan X.D."/>
            <person name="Zhao L."/>
            <person name="Wei J.T."/>
            <person name="Ye R.Z."/>
            <person name="Que T.C."/>
            <person name="Du C.H."/>
            <person name="Zhou Y.H."/>
            <person name="Cheng J.X."/>
            <person name="Dai P.F."/>
            <person name="Guo W.B."/>
            <person name="Han X.H."/>
            <person name="Huang E.J."/>
            <person name="Li L.F."/>
            <person name="Wei W."/>
            <person name="Gao Y.C."/>
            <person name="Liu J.Z."/>
            <person name="Shao H.Z."/>
            <person name="Wang X."/>
            <person name="Wang C.C."/>
            <person name="Yang T.C."/>
            <person name="Huo Q.B."/>
            <person name="Li W."/>
            <person name="Chen H.Y."/>
            <person name="Chen S.E."/>
            <person name="Zhou L.G."/>
            <person name="Ni X.B."/>
            <person name="Tian J.H."/>
            <person name="Sheng Y."/>
            <person name="Liu T."/>
            <person name="Pan Y.S."/>
            <person name="Xia L.Y."/>
            <person name="Li J."/>
            <person name="Zhao F."/>
            <person name="Cao W.C."/>
        </authorList>
    </citation>
    <scope>NUCLEOTIDE SEQUENCE [LARGE SCALE GENOMIC DNA]</scope>
    <source>
        <strain evidence="2">HaeL-2018</strain>
    </source>
</reference>
<accession>A0A9J6GV54</accession>
<comment type="caution">
    <text evidence="2">The sequence shown here is derived from an EMBL/GenBank/DDBJ whole genome shotgun (WGS) entry which is preliminary data.</text>
</comment>
<dbReference type="EMBL" id="JABSTR010000009">
    <property type="protein sequence ID" value="KAH9379083.1"/>
    <property type="molecule type" value="Genomic_DNA"/>
</dbReference>
<organism evidence="2 3">
    <name type="scientific">Haemaphysalis longicornis</name>
    <name type="common">Bush tick</name>
    <dbReference type="NCBI Taxonomy" id="44386"/>
    <lineage>
        <taxon>Eukaryota</taxon>
        <taxon>Metazoa</taxon>
        <taxon>Ecdysozoa</taxon>
        <taxon>Arthropoda</taxon>
        <taxon>Chelicerata</taxon>
        <taxon>Arachnida</taxon>
        <taxon>Acari</taxon>
        <taxon>Parasitiformes</taxon>
        <taxon>Ixodida</taxon>
        <taxon>Ixodoidea</taxon>
        <taxon>Ixodidae</taxon>
        <taxon>Haemaphysalinae</taxon>
        <taxon>Haemaphysalis</taxon>
    </lineage>
</organism>